<protein>
    <submittedName>
        <fullName evidence="1">Uncharacterized protein</fullName>
    </submittedName>
</protein>
<comment type="caution">
    <text evidence="1">The sequence shown here is derived from an EMBL/GenBank/DDBJ whole genome shotgun (WGS) entry which is preliminary data.</text>
</comment>
<organism evidence="1 2">
    <name type="scientific">Trichoderma asperellum</name>
    <name type="common">Filamentous fungus</name>
    <dbReference type="NCBI Taxonomy" id="101201"/>
    <lineage>
        <taxon>Eukaryota</taxon>
        <taxon>Fungi</taxon>
        <taxon>Dikarya</taxon>
        <taxon>Ascomycota</taxon>
        <taxon>Pezizomycotina</taxon>
        <taxon>Sordariomycetes</taxon>
        <taxon>Hypocreomycetidae</taxon>
        <taxon>Hypocreales</taxon>
        <taxon>Hypocreaceae</taxon>
        <taxon>Trichoderma</taxon>
    </lineage>
</organism>
<gene>
    <name evidence="1" type="ORF">TASIC1_0010042700</name>
</gene>
<reference evidence="1 2" key="1">
    <citation type="submission" date="2020-07" db="EMBL/GenBank/DDBJ databases">
        <title>Trichoderma asperellum IC-1 whole genome shotgun sequence.</title>
        <authorList>
            <person name="Kanamasa S."/>
            <person name="Takahashi H."/>
        </authorList>
    </citation>
    <scope>NUCLEOTIDE SEQUENCE [LARGE SCALE GENOMIC DNA]</scope>
    <source>
        <strain evidence="1 2">IC-1</strain>
    </source>
</reference>
<evidence type="ECO:0000313" key="2">
    <source>
        <dbReference type="Proteomes" id="UP000517252"/>
    </source>
</evidence>
<dbReference type="EMBL" id="BLZH01000010">
    <property type="protein sequence ID" value="GFP58616.1"/>
    <property type="molecule type" value="Genomic_DNA"/>
</dbReference>
<accession>A0A6V8R3F6</accession>
<dbReference type="AlphaFoldDB" id="A0A6V8R3F6"/>
<name>A0A6V8R3F6_TRIAP</name>
<dbReference type="OrthoDB" id="7777654at2759"/>
<evidence type="ECO:0000313" key="1">
    <source>
        <dbReference type="EMBL" id="GFP58616.1"/>
    </source>
</evidence>
<dbReference type="Proteomes" id="UP000517252">
    <property type="component" value="Unassembled WGS sequence"/>
</dbReference>
<proteinExistence type="predicted"/>
<sequence>MILDGKSTTGLVPNKSNYAAAIKVPPFFGYPLAAKSVFTFGGRKVDLASRVLSVTGESIFELDCASEPRGFYYNERD</sequence>